<dbReference type="CDD" id="cd01991">
    <property type="entry name" value="Asn_synthase_B_C"/>
    <property type="match status" value="1"/>
</dbReference>
<gene>
    <name evidence="9" type="primary">asnB</name>
    <name evidence="9" type="ORF">MUY34_02970</name>
</gene>
<evidence type="ECO:0000256" key="7">
    <source>
        <dbReference type="ARBA" id="ARBA00048741"/>
    </source>
</evidence>
<evidence type="ECO:0000256" key="1">
    <source>
        <dbReference type="ARBA" id="ARBA00005187"/>
    </source>
</evidence>
<evidence type="ECO:0000256" key="4">
    <source>
        <dbReference type="ARBA" id="ARBA00022741"/>
    </source>
</evidence>
<keyword evidence="9" id="KW-0436">Ligase</keyword>
<dbReference type="Pfam" id="PF00733">
    <property type="entry name" value="Asn_synthase"/>
    <property type="match status" value="1"/>
</dbReference>
<evidence type="ECO:0000256" key="5">
    <source>
        <dbReference type="ARBA" id="ARBA00022840"/>
    </source>
</evidence>
<dbReference type="PANTHER" id="PTHR43284:SF1">
    <property type="entry name" value="ASPARAGINE SYNTHETASE"/>
    <property type="match status" value="1"/>
</dbReference>
<dbReference type="Gene3D" id="3.40.50.620">
    <property type="entry name" value="HUPs"/>
    <property type="match status" value="1"/>
</dbReference>
<dbReference type="InterPro" id="IPR033738">
    <property type="entry name" value="AsnB_N"/>
</dbReference>
<evidence type="ECO:0000256" key="3">
    <source>
        <dbReference type="ARBA" id="ARBA00012737"/>
    </source>
</evidence>
<sequence>MCGFLAEFSFEGQPLIALDDFKSVLALSKHRGPDDTGMYNSNTFRLGFNRLAILDVSKNGNQPKLSPSKRYAMVFNGEIYNYSHLAETYKLENLKSTSDTEVIIHLLDLLGVEDTIRTLNGMFAITIVDTHTNRCFLARDFAGIKPLFYGLTQEGIVSASQFDQVYKHPWFKNKRQLRADIVKEYFGFGYMQAPNTIYENIFQVNPGELLQVDVSGSLSKKQLVAFENNQEKPISKTDDDLEYTIKDAVKRQLVSDVSVATFLSGGIDSPLISAYAKQAKPDIEAFTLKVDDPKLNESEVAKNYAKALELKQFVVSVDNSEILKSINSHFHAYPEPFGDYSSIPTFVITREAKKRHTVMLSGDGGDELFFGYPRMRDVLNKRLWFKIPFHLRKFLAKVTNTLGITKTWAPYFKTLDDFITNKHLYLPQVILDDIFHETSFSIEMKTLYQFKNASRKELVQQLRKNEFYAHLQRVLIKVDRASMKHSLEVRVPFLDKETILKSWELTSDLKHKTDLKKPLKNLLKKEVSELLINQKKMGFSVPLYQWLHNELKTDVKINVFDTPFYGADIMNVEVLRQYVDDFFNKKHDNSWGVWHIYAWQKWASVHA</sequence>
<keyword evidence="4" id="KW-0547">Nucleotide-binding</keyword>
<comment type="caution">
    <text evidence="9">The sequence shown here is derived from an EMBL/GenBank/DDBJ whole genome shotgun (WGS) entry which is preliminary data.</text>
</comment>
<dbReference type="NCBIfam" id="TIGR01536">
    <property type="entry name" value="asn_synth_AEB"/>
    <property type="match status" value="1"/>
</dbReference>
<dbReference type="InterPro" id="IPR001962">
    <property type="entry name" value="Asn_synthase"/>
</dbReference>
<keyword evidence="10" id="KW-1185">Reference proteome</keyword>
<dbReference type="InterPro" id="IPR051786">
    <property type="entry name" value="ASN_synthetase/amidase"/>
</dbReference>
<protein>
    <recommendedName>
        <fullName evidence="3">asparagine synthase (glutamine-hydrolyzing)</fullName>
        <ecNumber evidence="3">6.3.5.4</ecNumber>
    </recommendedName>
</protein>
<dbReference type="GO" id="GO:0004066">
    <property type="term" value="F:asparagine synthase (glutamine-hydrolyzing) activity"/>
    <property type="evidence" value="ECO:0007669"/>
    <property type="project" value="UniProtKB-EC"/>
</dbReference>
<dbReference type="InterPro" id="IPR014729">
    <property type="entry name" value="Rossmann-like_a/b/a_fold"/>
</dbReference>
<dbReference type="EC" id="6.3.5.4" evidence="3"/>
<organism evidence="9 10">
    <name type="scientific">Psychroserpens algicola</name>
    <dbReference type="NCBI Taxonomy" id="1719034"/>
    <lineage>
        <taxon>Bacteria</taxon>
        <taxon>Pseudomonadati</taxon>
        <taxon>Bacteroidota</taxon>
        <taxon>Flavobacteriia</taxon>
        <taxon>Flavobacteriales</taxon>
        <taxon>Flavobacteriaceae</taxon>
        <taxon>Psychroserpens</taxon>
    </lineage>
</organism>
<dbReference type="EMBL" id="JALPQF010000002">
    <property type="protein sequence ID" value="MCK8479564.1"/>
    <property type="molecule type" value="Genomic_DNA"/>
</dbReference>
<dbReference type="CDD" id="cd00712">
    <property type="entry name" value="AsnB"/>
    <property type="match status" value="1"/>
</dbReference>
<name>A0ABT0H593_9FLAO</name>
<evidence type="ECO:0000256" key="2">
    <source>
        <dbReference type="ARBA" id="ARBA00005752"/>
    </source>
</evidence>
<proteinExistence type="inferred from homology"/>
<dbReference type="InterPro" id="IPR017932">
    <property type="entry name" value="GATase_2_dom"/>
</dbReference>
<dbReference type="Proteomes" id="UP001203687">
    <property type="component" value="Unassembled WGS sequence"/>
</dbReference>
<dbReference type="InterPro" id="IPR029055">
    <property type="entry name" value="Ntn_hydrolases_N"/>
</dbReference>
<dbReference type="PANTHER" id="PTHR43284">
    <property type="entry name" value="ASPARAGINE SYNTHETASE (GLUTAMINE-HYDROLYZING)"/>
    <property type="match status" value="1"/>
</dbReference>
<dbReference type="InterPro" id="IPR006426">
    <property type="entry name" value="Asn_synth_AEB"/>
</dbReference>
<dbReference type="RefSeq" id="WP_248411860.1">
    <property type="nucleotide sequence ID" value="NZ_JALPQF010000002.1"/>
</dbReference>
<reference evidence="9" key="1">
    <citation type="submission" date="2022-04" db="EMBL/GenBank/DDBJ databases">
        <authorList>
            <person name="Ren T."/>
        </authorList>
    </citation>
    <scope>NUCLEOTIDE SEQUENCE</scope>
    <source>
        <strain evidence="9">F63249</strain>
    </source>
</reference>
<comment type="pathway">
    <text evidence="1">Amino-acid biosynthesis; L-asparagine biosynthesis; L-asparagine from L-aspartate (L-Gln route): step 1/1.</text>
</comment>
<evidence type="ECO:0000313" key="10">
    <source>
        <dbReference type="Proteomes" id="UP001203687"/>
    </source>
</evidence>
<dbReference type="Gene3D" id="3.60.20.10">
    <property type="entry name" value="Glutamine Phosphoribosylpyrophosphate, subunit 1, domain 1"/>
    <property type="match status" value="1"/>
</dbReference>
<keyword evidence="6" id="KW-0315">Glutamine amidotransferase</keyword>
<dbReference type="SUPFAM" id="SSF56235">
    <property type="entry name" value="N-terminal nucleophile aminohydrolases (Ntn hydrolases)"/>
    <property type="match status" value="1"/>
</dbReference>
<comment type="similarity">
    <text evidence="2">Belongs to the asparagine synthetase family.</text>
</comment>
<accession>A0ABT0H593</accession>
<comment type="catalytic activity">
    <reaction evidence="7">
        <text>L-aspartate + L-glutamine + ATP + H2O = L-asparagine + L-glutamate + AMP + diphosphate + H(+)</text>
        <dbReference type="Rhea" id="RHEA:12228"/>
        <dbReference type="ChEBI" id="CHEBI:15377"/>
        <dbReference type="ChEBI" id="CHEBI:15378"/>
        <dbReference type="ChEBI" id="CHEBI:29985"/>
        <dbReference type="ChEBI" id="CHEBI:29991"/>
        <dbReference type="ChEBI" id="CHEBI:30616"/>
        <dbReference type="ChEBI" id="CHEBI:33019"/>
        <dbReference type="ChEBI" id="CHEBI:58048"/>
        <dbReference type="ChEBI" id="CHEBI:58359"/>
        <dbReference type="ChEBI" id="CHEBI:456215"/>
        <dbReference type="EC" id="6.3.5.4"/>
    </reaction>
</comment>
<dbReference type="PIRSF" id="PIRSF001589">
    <property type="entry name" value="Asn_synthetase_glu-h"/>
    <property type="match status" value="1"/>
</dbReference>
<evidence type="ECO:0000259" key="8">
    <source>
        <dbReference type="PROSITE" id="PS51278"/>
    </source>
</evidence>
<evidence type="ECO:0000256" key="6">
    <source>
        <dbReference type="ARBA" id="ARBA00022962"/>
    </source>
</evidence>
<keyword evidence="5" id="KW-0067">ATP-binding</keyword>
<feature type="domain" description="Glutamine amidotransferase type-2" evidence="8">
    <location>
        <begin position="2"/>
        <end position="215"/>
    </location>
</feature>
<evidence type="ECO:0000313" key="9">
    <source>
        <dbReference type="EMBL" id="MCK8479564.1"/>
    </source>
</evidence>
<dbReference type="SUPFAM" id="SSF52402">
    <property type="entry name" value="Adenine nucleotide alpha hydrolases-like"/>
    <property type="match status" value="1"/>
</dbReference>
<dbReference type="PROSITE" id="PS51278">
    <property type="entry name" value="GATASE_TYPE_2"/>
    <property type="match status" value="1"/>
</dbReference>
<dbReference type="Pfam" id="PF13522">
    <property type="entry name" value="GATase_6"/>
    <property type="match status" value="1"/>
</dbReference>